<evidence type="ECO:0000313" key="3">
    <source>
        <dbReference type="Proteomes" id="UP001299068"/>
    </source>
</evidence>
<name>A0ABS7L0R6_CLOSR</name>
<accession>A0ABS7L0R6</accession>
<keyword evidence="3" id="KW-1185">Reference proteome</keyword>
<comment type="caution">
    <text evidence="2">The sequence shown here is derived from an EMBL/GenBank/DDBJ whole genome shotgun (WGS) entry which is preliminary data.</text>
</comment>
<evidence type="ECO:0000313" key="2">
    <source>
        <dbReference type="EMBL" id="MBY0756492.1"/>
    </source>
</evidence>
<keyword evidence="1" id="KW-0175">Coiled coil</keyword>
<organism evidence="2 3">
    <name type="scientific">Clostridium sardiniense</name>
    <name type="common">Clostridium absonum</name>
    <dbReference type="NCBI Taxonomy" id="29369"/>
    <lineage>
        <taxon>Bacteria</taxon>
        <taxon>Bacillati</taxon>
        <taxon>Bacillota</taxon>
        <taxon>Clostridia</taxon>
        <taxon>Eubacteriales</taxon>
        <taxon>Clostridiaceae</taxon>
        <taxon>Clostridium</taxon>
    </lineage>
</organism>
<dbReference type="InterPro" id="IPR009785">
    <property type="entry name" value="Prophage_Lj928_Orf309"/>
</dbReference>
<dbReference type="RefSeq" id="WP_221861737.1">
    <property type="nucleotide sequence ID" value="NZ_JAIKTU010000011.1"/>
</dbReference>
<dbReference type="EMBL" id="JAIKTU010000011">
    <property type="protein sequence ID" value="MBY0756492.1"/>
    <property type="molecule type" value="Genomic_DNA"/>
</dbReference>
<protein>
    <submittedName>
        <fullName evidence="2">DUF1351 domain-containing protein</fullName>
    </submittedName>
</protein>
<feature type="coiled-coil region" evidence="1">
    <location>
        <begin position="44"/>
        <end position="71"/>
    </location>
</feature>
<reference evidence="2 3" key="1">
    <citation type="journal article" date="2021" name="Cell Host Microbe">
        <title>in vivo commensal control of Clostridioides difficile virulence.</title>
        <authorList>
            <person name="Girinathan B.P."/>
            <person name="Dibenedetto N."/>
            <person name="Worley J.N."/>
            <person name="Peltier J."/>
            <person name="Arrieta-Ortiz M.L."/>
            <person name="Rupa Christinal Immanuel S."/>
            <person name="Lavin R."/>
            <person name="Delaney M.L."/>
            <person name="Cummins C."/>
            <person name="Hoffmann M."/>
            <person name="Luo Y."/>
            <person name="Gonzalez-Escalona N."/>
            <person name="Allard M."/>
            <person name="Onderdonk A.B."/>
            <person name="Gerber G.K."/>
            <person name="Sonenshein A.L."/>
            <person name="Baliga N."/>
            <person name="Dupuy B."/>
            <person name="Bry L."/>
        </authorList>
    </citation>
    <scope>NUCLEOTIDE SEQUENCE [LARGE SCALE GENOMIC DNA]</scope>
    <source>
        <strain evidence="2 3">DSM 599</strain>
    </source>
</reference>
<sequence>MKEIEVEKQLPVILMNFDEVKLSLNDTMNKYKGMVVTEESLKKCKTTQKDLAKLRNNIDSYRKNVKREMEKPIREFESQCRDLIKLISEVEKPIKDGIKIYDDKRREEKRLKAIEYIKESIRNHKLKEEYASKLTIKDQYLNLSGTLKSIKEDIEMRAAILEKQQEDDMEKRLIFEVSIRNAINSVNRDIKTKLTMDDFTYYIELGWPLDKILKEINDRAETILKAEKTVQYMEKNVQAKNNENESGKIDNDIKLSQDNVKYFVNIDVIHNYEMIKSLSKYLKENGYKYNVKEKRVIK</sequence>
<dbReference type="Pfam" id="PF07083">
    <property type="entry name" value="DUF1351"/>
    <property type="match status" value="1"/>
</dbReference>
<gene>
    <name evidence="2" type="ORF">K5V21_13645</name>
</gene>
<dbReference type="Proteomes" id="UP001299068">
    <property type="component" value="Unassembled WGS sequence"/>
</dbReference>
<proteinExistence type="predicted"/>
<evidence type="ECO:0000256" key="1">
    <source>
        <dbReference type="SAM" id="Coils"/>
    </source>
</evidence>